<keyword evidence="3" id="KW-1185">Reference proteome</keyword>
<proteinExistence type="predicted"/>
<organism evidence="2 3">
    <name type="scientific">Cyanidiococcus yangmingshanensis</name>
    <dbReference type="NCBI Taxonomy" id="2690220"/>
    <lineage>
        <taxon>Eukaryota</taxon>
        <taxon>Rhodophyta</taxon>
        <taxon>Bangiophyceae</taxon>
        <taxon>Cyanidiales</taxon>
        <taxon>Cyanidiaceae</taxon>
        <taxon>Cyanidiococcus</taxon>
    </lineage>
</organism>
<accession>A0A7J7IEU8</accession>
<evidence type="ECO:0000313" key="3">
    <source>
        <dbReference type="Proteomes" id="UP000530660"/>
    </source>
</evidence>
<feature type="region of interest" description="Disordered" evidence="1">
    <location>
        <begin position="142"/>
        <end position="161"/>
    </location>
</feature>
<evidence type="ECO:0000256" key="1">
    <source>
        <dbReference type="SAM" id="MobiDB-lite"/>
    </source>
</evidence>
<dbReference type="EMBL" id="VWRR01000013">
    <property type="protein sequence ID" value="KAF6001636.1"/>
    <property type="molecule type" value="Genomic_DNA"/>
</dbReference>
<protein>
    <submittedName>
        <fullName evidence="2">Uncharacterized protein</fullName>
    </submittedName>
</protein>
<name>A0A7J7IEU8_9RHOD</name>
<sequence length="184" mass="21106">MARDKDTQESFFKSRAERLQTQQVLSAQWRWRPAPRRAGHKLVPNVLAGTLSDRLWTWIVTILDMSRYSFQQLVRAMTRFTRRVIQRNMDLHSGTELEIVTEILGIQEEPFVHPLDDWKLTRRVWYELPGGQRAYLPSLESSLGAEDDDQSSCDVVPGPSPGTTAFYADTATIDQSELPRPACE</sequence>
<evidence type="ECO:0000313" key="2">
    <source>
        <dbReference type="EMBL" id="KAF6001636.1"/>
    </source>
</evidence>
<dbReference type="Proteomes" id="UP000530660">
    <property type="component" value="Unassembled WGS sequence"/>
</dbReference>
<comment type="caution">
    <text evidence="2">The sequence shown here is derived from an EMBL/GenBank/DDBJ whole genome shotgun (WGS) entry which is preliminary data.</text>
</comment>
<gene>
    <name evidence="2" type="ORF">F1559_000442</name>
</gene>
<reference evidence="2 3" key="1">
    <citation type="journal article" date="2020" name="J. Phycol.">
        <title>Comparative genome analysis reveals Cyanidiococcus gen. nov., a new extremophilic red algal genus sister to Cyanidioschyzon (Cyanidioschyzonaceae, Rhodophyta).</title>
        <authorList>
            <person name="Liu S.-L."/>
            <person name="Chiang Y.-R."/>
            <person name="Yoon H.S."/>
            <person name="Fu H.-Y."/>
        </authorList>
    </citation>
    <scope>NUCLEOTIDE SEQUENCE [LARGE SCALE GENOMIC DNA]</scope>
    <source>
        <strain evidence="2 3">THAL066</strain>
    </source>
</reference>
<dbReference type="OrthoDB" id="10442296at2759"/>
<dbReference type="AlphaFoldDB" id="A0A7J7IEU8"/>